<evidence type="ECO:0000313" key="2">
    <source>
        <dbReference type="EMBL" id="JAC84889.1"/>
    </source>
</evidence>
<name>A0A069DUH7_9CNID</name>
<feature type="non-terminal residue" evidence="2">
    <location>
        <position position="1"/>
    </location>
</feature>
<sequence length="232" mass="27931">IKTKEFMLKMAARRKIKVSNTHSSTQNPISYPECRSGRDAQKEHLNKKLSRILKNSKIEIEKKHIEHEQRFKYELETMDKEMKKTRERLKCYQRELIYGRHMSNWFKHMDLHSCSSTVVTSRESDKFSLPEIKTFSSVVAAARNDIKMNGDNKRESNEKKETENTENDARKNEEQEYLKSGIEYEIKFLSDRMEHKIKRSTFLDRNYKRNKERLIFQYLNEQKNLKTQTNPR</sequence>
<dbReference type="AlphaFoldDB" id="A0A069DUH7"/>
<organism evidence="2">
    <name type="scientific">Clytia hemisphaerica</name>
    <dbReference type="NCBI Taxonomy" id="252671"/>
    <lineage>
        <taxon>Eukaryota</taxon>
        <taxon>Metazoa</taxon>
        <taxon>Cnidaria</taxon>
        <taxon>Hydrozoa</taxon>
        <taxon>Hydroidolina</taxon>
        <taxon>Leptothecata</taxon>
        <taxon>Obeliida</taxon>
        <taxon>Clytiidae</taxon>
        <taxon>Clytia</taxon>
    </lineage>
</organism>
<dbReference type="EMBL" id="GBGP01000308">
    <property type="protein sequence ID" value="JAC84889.1"/>
    <property type="molecule type" value="mRNA"/>
</dbReference>
<evidence type="ECO:0000256" key="1">
    <source>
        <dbReference type="SAM" id="MobiDB-lite"/>
    </source>
</evidence>
<reference evidence="2" key="1">
    <citation type="journal article" date="2014" name="PLoS Genet.">
        <title>Differential Responses to Wnt and PCP Disruption Predict Expression and Developmental Function of Conserved and Novel Genes in a Cnidarian.</title>
        <authorList>
            <person name="Lapebie P."/>
            <person name="Ruggiero A."/>
            <person name="Barreau C."/>
            <person name="Chevalier S."/>
            <person name="Chang P."/>
            <person name="Dru P."/>
            <person name="Houliston E."/>
            <person name="Momose T."/>
        </authorList>
    </citation>
    <scope>NUCLEOTIDE SEQUENCE</scope>
</reference>
<accession>A0A069DUH7</accession>
<proteinExistence type="evidence at transcript level"/>
<feature type="region of interest" description="Disordered" evidence="1">
    <location>
        <begin position="146"/>
        <end position="174"/>
    </location>
</feature>
<protein>
    <submittedName>
        <fullName evidence="2">WegD-2 putative cnidarian restricted protein</fullName>
    </submittedName>
</protein>